<reference evidence="2" key="2">
    <citation type="submission" date="2018-11" db="EMBL/GenBank/DDBJ databases">
        <title>Proposal to divide the Flavobacteriaceae and reorganize its genera based on Amino Acid Identity values calculated from whole genome sequences.</title>
        <authorList>
            <person name="Nicholson A.C."/>
            <person name="Gulvik C.A."/>
            <person name="Whitney A.M."/>
            <person name="Humrighouse B.W."/>
            <person name="Bell M."/>
            <person name="Holmens B."/>
            <person name="Steigerwalt A."/>
            <person name="Villarma A."/>
            <person name="Sheth M."/>
            <person name="Batra D."/>
            <person name="Pryor J."/>
            <person name="Bernardet J.-F."/>
            <person name="Hugo C."/>
            <person name="Kampfer P."/>
            <person name="Newman J."/>
            <person name="Mcquiston J.R."/>
        </authorList>
    </citation>
    <scope>NUCLEOTIDE SEQUENCE [LARGE SCALE GENOMIC DNA]</scope>
    <source>
        <strain evidence="2">H3056</strain>
    </source>
</reference>
<sequence length="321" mass="36263">MFILKCKIVIGNYTFFSVHEVEITRSVEDLADTAIIKLPSRFKITQNNQSVFTEEVLKVGDKVSITLGYDGKYEGVEFTGFISKISPKIPMEIFCEDAMWLLRRKNVTRAFGKTTIKEILEELVKDTEIKLSEKIPAIPVDKYIIQNANAAQVLQKLKEDFALTSFVDDDGKLYCGLQQGTNIGQAAKYDLNYNLVSNDLEFKTEDDKKLKIRYTYIDNQNNKKQVEAGDEGGELRTFHTSVISDEKKLKEMATAELKKLKYAGFEGSVKSFLLPFASRGMAADIIDKEHPNRNGKYFIKKVVTSFGTSGARRTVTIGNKL</sequence>
<dbReference type="AlphaFoldDB" id="A0A3N0WXK3"/>
<reference evidence="2" key="1">
    <citation type="submission" date="2018-11" db="EMBL/GenBank/DDBJ databases">
        <title>Proposal to divide the Flavobacteriaceae and reorganize its genera based on Amino Acid Identity values calculated from whole genome sequences.</title>
        <authorList>
            <person name="Nicholson A.C."/>
            <person name="Gulvik C.A."/>
            <person name="Whitney A.M."/>
            <person name="Humrighouse B.W."/>
            <person name="Bell M."/>
            <person name="Holmes B."/>
            <person name="Steigerwalt A."/>
            <person name="Villarma A."/>
            <person name="Sheth M."/>
            <person name="Batra D."/>
            <person name="Pryor J."/>
            <person name="Bernardet J.-F."/>
            <person name="Hugo C."/>
            <person name="Kampfer P."/>
            <person name="Newman J."/>
            <person name="Mcquiston J.R."/>
        </authorList>
    </citation>
    <scope>NUCLEOTIDE SEQUENCE [LARGE SCALE GENOMIC DNA]</scope>
    <source>
        <strain evidence="2">H3056</strain>
    </source>
</reference>
<gene>
    <name evidence="1" type="ORF">EGI11_03300</name>
</gene>
<dbReference type="OrthoDB" id="1065075at2"/>
<evidence type="ECO:0000313" key="2">
    <source>
        <dbReference type="Proteomes" id="UP000270224"/>
    </source>
</evidence>
<evidence type="ECO:0000313" key="1">
    <source>
        <dbReference type="EMBL" id="ROI09797.1"/>
    </source>
</evidence>
<proteinExistence type="predicted"/>
<name>A0A3N0WXK3_9FLAO</name>
<comment type="caution">
    <text evidence="1">The sequence shown here is derived from an EMBL/GenBank/DDBJ whole genome shotgun (WGS) entry which is preliminary data.</text>
</comment>
<dbReference type="EMBL" id="RJUG01000002">
    <property type="protein sequence ID" value="ROI09797.1"/>
    <property type="molecule type" value="Genomic_DNA"/>
</dbReference>
<protein>
    <submittedName>
        <fullName evidence="1">Late control protein</fullName>
    </submittedName>
</protein>
<organism evidence="1 2">
    <name type="scientific">Kaistella daneshvariae</name>
    <dbReference type="NCBI Taxonomy" id="2487074"/>
    <lineage>
        <taxon>Bacteria</taxon>
        <taxon>Pseudomonadati</taxon>
        <taxon>Bacteroidota</taxon>
        <taxon>Flavobacteriia</taxon>
        <taxon>Flavobacteriales</taxon>
        <taxon>Weeksellaceae</taxon>
        <taxon>Chryseobacterium group</taxon>
        <taxon>Kaistella</taxon>
    </lineage>
</organism>
<dbReference type="SUPFAM" id="SSF69279">
    <property type="entry name" value="Phage tail proteins"/>
    <property type="match status" value="1"/>
</dbReference>
<dbReference type="Proteomes" id="UP000270224">
    <property type="component" value="Unassembled WGS sequence"/>
</dbReference>
<accession>A0A3N0WXK3</accession>